<protein>
    <recommendedName>
        <fullName evidence="2">histidine--tRNA ligase</fullName>
        <ecNumber evidence="2">6.1.1.21</ecNumber>
    </recommendedName>
    <alternativeName>
        <fullName evidence="7">Histidyl-tRNA synthetase</fullName>
    </alternativeName>
</protein>
<dbReference type="Pfam" id="PF03129">
    <property type="entry name" value="HGTP_anticodon"/>
    <property type="match status" value="1"/>
</dbReference>
<keyword evidence="6" id="KW-0030">Aminoacyl-tRNA synthetase</keyword>
<evidence type="ECO:0000256" key="6">
    <source>
        <dbReference type="ARBA" id="ARBA00023146"/>
    </source>
</evidence>
<evidence type="ECO:0000256" key="3">
    <source>
        <dbReference type="ARBA" id="ARBA00022490"/>
    </source>
</evidence>
<keyword evidence="5" id="KW-0067">ATP-binding</keyword>
<dbReference type="InterPro" id="IPR004154">
    <property type="entry name" value="Anticodon-bd"/>
</dbReference>
<dbReference type="Proteomes" id="UP000229681">
    <property type="component" value="Unassembled WGS sequence"/>
</dbReference>
<reference evidence="11 12" key="1">
    <citation type="submission" date="2017-11" db="EMBL/GenBank/DDBJ databases">
        <title>Evolution of Phototrophy in the Chloroflexi Phylum Driven by Horizontal Gene Transfer.</title>
        <authorList>
            <person name="Ward L.M."/>
            <person name="Hemp J."/>
            <person name="Shih P.M."/>
            <person name="Mcglynn S.E."/>
            <person name="Fischer W."/>
        </authorList>
    </citation>
    <scope>NUCLEOTIDE SEQUENCE [LARGE SCALE GENOMIC DNA]</scope>
    <source>
        <strain evidence="11">JP3_13</strain>
    </source>
</reference>
<comment type="similarity">
    <text evidence="1">Belongs to the class-II aminoacyl-tRNA synthetase family.</text>
</comment>
<accession>A0A2M8PC75</accession>
<gene>
    <name evidence="11" type="ORF">CUN49_11965</name>
</gene>
<keyword evidence="3" id="KW-0963">Cytoplasm</keyword>
<dbReference type="GO" id="GO:0005524">
    <property type="term" value="F:ATP binding"/>
    <property type="evidence" value="ECO:0007669"/>
    <property type="project" value="UniProtKB-KW"/>
</dbReference>
<dbReference type="Gene3D" id="3.40.50.800">
    <property type="entry name" value="Anticodon-binding domain"/>
    <property type="match status" value="1"/>
</dbReference>
<feature type="non-terminal residue" evidence="11">
    <location>
        <position position="1"/>
    </location>
</feature>
<dbReference type="EMBL" id="PGTM01000198">
    <property type="protein sequence ID" value="PJF35157.1"/>
    <property type="molecule type" value="Genomic_DNA"/>
</dbReference>
<evidence type="ECO:0000313" key="11">
    <source>
        <dbReference type="EMBL" id="PJF35157.1"/>
    </source>
</evidence>
<dbReference type="GO" id="GO:0005737">
    <property type="term" value="C:cytoplasm"/>
    <property type="evidence" value="ECO:0007669"/>
    <property type="project" value="InterPro"/>
</dbReference>
<evidence type="ECO:0000256" key="5">
    <source>
        <dbReference type="ARBA" id="ARBA00022840"/>
    </source>
</evidence>
<dbReference type="InterPro" id="IPR004516">
    <property type="entry name" value="HisRS/HisZ"/>
</dbReference>
<dbReference type="InterPro" id="IPR036621">
    <property type="entry name" value="Anticodon-bd_dom_sf"/>
</dbReference>
<evidence type="ECO:0000256" key="7">
    <source>
        <dbReference type="ARBA" id="ARBA00030619"/>
    </source>
</evidence>
<dbReference type="GO" id="GO:0006427">
    <property type="term" value="P:histidyl-tRNA aminoacylation"/>
    <property type="evidence" value="ECO:0007669"/>
    <property type="project" value="TreeGrafter"/>
</dbReference>
<evidence type="ECO:0000256" key="4">
    <source>
        <dbReference type="ARBA" id="ARBA00022741"/>
    </source>
</evidence>
<evidence type="ECO:0000256" key="1">
    <source>
        <dbReference type="ARBA" id="ARBA00008226"/>
    </source>
</evidence>
<proteinExistence type="inferred from homology"/>
<dbReference type="Gene3D" id="3.30.930.10">
    <property type="entry name" value="Bira Bifunctional Protein, Domain 2"/>
    <property type="match status" value="1"/>
</dbReference>
<organism evidence="11 12">
    <name type="scientific">Candidatus Thermofonsia Clade 1 bacterium</name>
    <dbReference type="NCBI Taxonomy" id="2364210"/>
    <lineage>
        <taxon>Bacteria</taxon>
        <taxon>Bacillati</taxon>
        <taxon>Chloroflexota</taxon>
        <taxon>Candidatus Thermofontia</taxon>
        <taxon>Candidatus Thermofonsia Clade 1</taxon>
    </lineage>
</organism>
<evidence type="ECO:0000259" key="10">
    <source>
        <dbReference type="Pfam" id="PF13393"/>
    </source>
</evidence>
<keyword evidence="6" id="KW-0436">Ligase</keyword>
<dbReference type="PANTHER" id="PTHR43707">
    <property type="entry name" value="HISTIDYL-TRNA SYNTHETASE"/>
    <property type="match status" value="1"/>
</dbReference>
<feature type="domain" description="Anticodon-binding" evidence="9">
    <location>
        <begin position="123"/>
        <end position="210"/>
    </location>
</feature>
<dbReference type="SUPFAM" id="SSF55681">
    <property type="entry name" value="Class II aaRS and biotin synthetases"/>
    <property type="match status" value="1"/>
</dbReference>
<dbReference type="EC" id="6.1.1.21" evidence="2"/>
<comment type="catalytic activity">
    <reaction evidence="8">
        <text>tRNA(His) + L-histidine + ATP = L-histidyl-tRNA(His) + AMP + diphosphate + H(+)</text>
        <dbReference type="Rhea" id="RHEA:17313"/>
        <dbReference type="Rhea" id="RHEA-COMP:9665"/>
        <dbReference type="Rhea" id="RHEA-COMP:9689"/>
        <dbReference type="ChEBI" id="CHEBI:15378"/>
        <dbReference type="ChEBI" id="CHEBI:30616"/>
        <dbReference type="ChEBI" id="CHEBI:33019"/>
        <dbReference type="ChEBI" id="CHEBI:57595"/>
        <dbReference type="ChEBI" id="CHEBI:78442"/>
        <dbReference type="ChEBI" id="CHEBI:78527"/>
        <dbReference type="ChEBI" id="CHEBI:456215"/>
        <dbReference type="EC" id="6.1.1.21"/>
    </reaction>
</comment>
<dbReference type="GO" id="GO:0004821">
    <property type="term" value="F:histidine-tRNA ligase activity"/>
    <property type="evidence" value="ECO:0007669"/>
    <property type="project" value="UniProtKB-EC"/>
</dbReference>
<dbReference type="Pfam" id="PF13393">
    <property type="entry name" value="tRNA-synt_His"/>
    <property type="match status" value="1"/>
</dbReference>
<dbReference type="SUPFAM" id="SSF52954">
    <property type="entry name" value="Class II aaRS ABD-related"/>
    <property type="match status" value="1"/>
</dbReference>
<evidence type="ECO:0000313" key="12">
    <source>
        <dbReference type="Proteomes" id="UP000229681"/>
    </source>
</evidence>
<evidence type="ECO:0000259" key="9">
    <source>
        <dbReference type="Pfam" id="PF03129"/>
    </source>
</evidence>
<evidence type="ECO:0000256" key="2">
    <source>
        <dbReference type="ARBA" id="ARBA00012815"/>
    </source>
</evidence>
<comment type="caution">
    <text evidence="11">The sequence shown here is derived from an EMBL/GenBank/DDBJ whole genome shotgun (WGS) entry which is preliminary data.</text>
</comment>
<feature type="domain" description="Class II Histidinyl-tRNA synthetase (HisRS)-like catalytic core" evidence="10">
    <location>
        <begin position="8"/>
        <end position="107"/>
    </location>
</feature>
<dbReference type="AlphaFoldDB" id="A0A2M8PC75"/>
<keyword evidence="4" id="KW-0547">Nucleotide-binding</keyword>
<evidence type="ECO:0000256" key="8">
    <source>
        <dbReference type="ARBA" id="ARBA00047639"/>
    </source>
</evidence>
<sequence>ALDGAPAQVLPALERLIAPGQTIGRALFDELRATIALLDAYNVPSEALRLNMGFARGLNYYTGIVFEIYSAQGDQLCGGGRYDELIRVLGAAAETPAIGFAYGLDRILAALGITALTEEPPTALVVPLESADDEQAVRVAMALRAHANIALHTSPTRNLSQILAQAAKQNIPYVILIGAEERAAGCLSLRDMRRAVQFRLSLAEAAEYLQGRMNHA</sequence>
<dbReference type="PANTHER" id="PTHR43707:SF1">
    <property type="entry name" value="HISTIDINE--TRNA LIGASE, MITOCHONDRIAL-RELATED"/>
    <property type="match status" value="1"/>
</dbReference>
<name>A0A2M8PC75_9CHLR</name>
<dbReference type="InterPro" id="IPR041715">
    <property type="entry name" value="HisRS-like_core"/>
</dbReference>
<dbReference type="InterPro" id="IPR045864">
    <property type="entry name" value="aa-tRNA-synth_II/BPL/LPL"/>
</dbReference>